<feature type="binding site" evidence="20">
    <location>
        <begin position="175"/>
        <end position="184"/>
    </location>
    <ligand>
        <name>FMN</name>
        <dbReference type="ChEBI" id="CHEBI:58210"/>
    </ligand>
</feature>
<keyword evidence="15 20" id="KW-0496">Mitochondrion</keyword>
<dbReference type="GO" id="GO:0006696">
    <property type="term" value="P:ergosterol biosynthetic process"/>
    <property type="evidence" value="ECO:0007669"/>
    <property type="project" value="UniProtKB-UniRule"/>
</dbReference>
<evidence type="ECO:0000256" key="4">
    <source>
        <dbReference type="ARBA" id="ARBA00022643"/>
    </source>
</evidence>
<feature type="transmembrane region" description="Helical" evidence="20">
    <location>
        <begin position="12"/>
        <end position="30"/>
    </location>
</feature>
<keyword evidence="12 20" id="KW-0560">Oxidoreductase</keyword>
<comment type="cofactor">
    <cofactor evidence="20">
        <name>FAD</name>
        <dbReference type="ChEBI" id="CHEBI:57692"/>
    </cofactor>
    <text evidence="20">Binds 1 FAD per monomer.</text>
</comment>
<dbReference type="Proteomes" id="UP000053447">
    <property type="component" value="Unassembled WGS sequence"/>
</dbReference>
<feature type="domain" description="Flavodoxin-like" evidence="22">
    <location>
        <begin position="73"/>
        <end position="227"/>
    </location>
</feature>
<dbReference type="HAMAP" id="MF_03212">
    <property type="entry name" value="NCPR"/>
    <property type="match status" value="1"/>
</dbReference>
<evidence type="ECO:0000259" key="23">
    <source>
        <dbReference type="PROSITE" id="PS51384"/>
    </source>
</evidence>
<dbReference type="GO" id="GO:0005789">
    <property type="term" value="C:endoplasmic reticulum membrane"/>
    <property type="evidence" value="ECO:0007669"/>
    <property type="project" value="UniProtKB-SubCell"/>
</dbReference>
<dbReference type="SUPFAM" id="SSF52218">
    <property type="entry name" value="Flavoproteins"/>
    <property type="match status" value="1"/>
</dbReference>
<dbReference type="PRINTS" id="PR00371">
    <property type="entry name" value="FPNCR"/>
</dbReference>
<dbReference type="PIRSF" id="PIRSF000208">
    <property type="entry name" value="P450R"/>
    <property type="match status" value="1"/>
</dbReference>
<keyword evidence="7 20" id="KW-0256">Endoplasmic reticulum</keyword>
<dbReference type="Pfam" id="PF00667">
    <property type="entry name" value="FAD_binding_1"/>
    <property type="match status" value="1"/>
</dbReference>
<keyword evidence="16 20" id="KW-0472">Membrane</keyword>
<feature type="binding site" evidence="20">
    <location>
        <position position="699"/>
    </location>
    <ligand>
        <name>FAD</name>
        <dbReference type="ChEBI" id="CHEBI:57692"/>
    </ligand>
</feature>
<accession>A0A0W4ZVW6</accession>
<dbReference type="InterPro" id="IPR008254">
    <property type="entry name" value="Flavodoxin/NO_synth"/>
</dbReference>
<reference evidence="25" key="1">
    <citation type="journal article" date="2016" name="Nat. Commun.">
        <title>Genome analysis of three Pneumocystis species reveals adaptation mechanisms to life exclusively in mammalian hosts.</title>
        <authorList>
            <person name="Ma L."/>
            <person name="Chen Z."/>
            <person name="Huang D.W."/>
            <person name="Kutty G."/>
            <person name="Ishihara M."/>
            <person name="Wang H."/>
            <person name="Abouelleil A."/>
            <person name="Bishop L."/>
            <person name="Davey E."/>
            <person name="Deng R."/>
            <person name="Deng X."/>
            <person name="Fan L."/>
            <person name="Fantoni G."/>
            <person name="Fitzgerald M."/>
            <person name="Gogineni E."/>
            <person name="Goldberg J.M."/>
            <person name="Handley G."/>
            <person name="Hu X."/>
            <person name="Huber C."/>
            <person name="Jiao X."/>
            <person name="Jones K."/>
            <person name="Levin J.Z."/>
            <person name="Liu Y."/>
            <person name="Macdonald P."/>
            <person name="Melnikov A."/>
            <person name="Raley C."/>
            <person name="Sassi M."/>
            <person name="Sherman B.T."/>
            <person name="Song X."/>
            <person name="Sykes S."/>
            <person name="Tran B."/>
            <person name="Walsh L."/>
            <person name="Xia Y."/>
            <person name="Yang J."/>
            <person name="Young S."/>
            <person name="Zeng Q."/>
            <person name="Zheng X."/>
            <person name="Stephens R."/>
            <person name="Nusbaum C."/>
            <person name="Birren B.W."/>
            <person name="Azadi P."/>
            <person name="Lempicki R.A."/>
            <person name="Cuomo C.A."/>
            <person name="Kovacs J.A."/>
        </authorList>
    </citation>
    <scope>NUCLEOTIDE SEQUENCE [LARGE SCALE GENOMIC DNA]</scope>
    <source>
        <strain evidence="25">RU7</strain>
    </source>
</reference>
<evidence type="ECO:0000256" key="19">
    <source>
        <dbReference type="ARBA" id="ARBA00049342"/>
    </source>
</evidence>
<comment type="caution">
    <text evidence="24">The sequence shown here is derived from an EMBL/GenBank/DDBJ whole genome shotgun (WGS) entry which is preliminary data.</text>
</comment>
<organism evidence="24 25">
    <name type="scientific">Pneumocystis jirovecii (strain RU7)</name>
    <name type="common">Human pneumocystis pneumonia agent</name>
    <dbReference type="NCBI Taxonomy" id="1408657"/>
    <lineage>
        <taxon>Eukaryota</taxon>
        <taxon>Fungi</taxon>
        <taxon>Dikarya</taxon>
        <taxon>Ascomycota</taxon>
        <taxon>Taphrinomycotina</taxon>
        <taxon>Pneumocystomycetes</taxon>
        <taxon>Pneumocystaceae</taxon>
        <taxon>Pneumocystis</taxon>
    </lineage>
</organism>
<sequence>MTQKKQKMIFDIFDIIIVIFIILGTILYISRKRSSTIKKKILNIFNKSTVDISKKPKNTRDIIQKIHDLQKNMVIFYGSQTGTAENFAFRLAKEGHARYGLSTITVNLEDYDYENLNDFPPEKLAIFVIATYGEGEPTDNAAEFFQFLQSENLTFSNKNVYNKPLSNLNYIIFGLGNSTYEYYNHMSRTLDTLLTKLGANKISKRGEGDDGTGTMEEDFLTWKDKMWEDVAKKMNLKEKEALYIPEFEITENLELSSFSDIVFLGELNKKHLIGATKPFNSYNPFIAPVTKSYELFFCKERNCLHIEFNIENSNMKYQTGDHLAIWPSNSNQEVDRLLSTLDLINKRNTVISIKNIDSTVKIPIPQPSTYDSILRYYLEICGPVSRQSLTVLAQFAPSEKAKKETLKLGLDKDYFRKTISSHCFNLAQTMQFITPKLWTKVPFSFIIECFTSLKPRYYSISSSNLIYPTKVHITAVVESQIFPEHNNILNGVATNYLLVLKQKQNKEINLRPFEVNYALNGPRNKYSNFHLPIHIRRSNFHLPHDTTIPIIMIGPGTGVAPFRAFVMERAEQMKRGKKIGKTILFYGCRYRDVDFLYKDEWNEYKNIMGDSFEMHIAFSRETNKKIYVQNLLEQNSFQVNKILECNGILYICGDAARMARKVNMTLHKIIRKERGLGKTEVDQVIKKMRNENRLFEDIWS</sequence>
<feature type="binding site" evidence="20">
    <location>
        <begin position="619"/>
        <end position="620"/>
    </location>
    <ligand>
        <name>NADP(+)</name>
        <dbReference type="ChEBI" id="CHEBI:58349"/>
    </ligand>
</feature>
<dbReference type="InterPro" id="IPR039261">
    <property type="entry name" value="FNR_nucleotide-bd"/>
</dbReference>
<keyword evidence="18 20" id="KW-0753">Steroid metabolism</keyword>
<comment type="subcellular location">
    <subcellularLocation>
        <location evidence="20">Endoplasmic reticulum membrane</location>
        <topology evidence="20">Single-pass membrane protein</topology>
        <orientation evidence="20">Cytoplasmic side</orientation>
    </subcellularLocation>
    <subcellularLocation>
        <location evidence="20">Mitochondrion outer membrane</location>
        <topology evidence="20">Single-pass membrane protein</topology>
        <orientation evidence="20">Cytoplasmic side</orientation>
    </subcellularLocation>
    <subcellularLocation>
        <location evidence="20">Cell membrane</location>
        <topology evidence="20">Single-pass membrane protein</topology>
        <orientation evidence="20">Cytoplasmic side</orientation>
    </subcellularLocation>
</comment>
<dbReference type="VEuPathDB" id="FungiDB:T551_00599"/>
<evidence type="ECO:0000256" key="7">
    <source>
        <dbReference type="ARBA" id="ARBA00022824"/>
    </source>
</evidence>
<evidence type="ECO:0000256" key="20">
    <source>
        <dbReference type="HAMAP-Rule" id="MF_03212"/>
    </source>
</evidence>
<evidence type="ECO:0000256" key="1">
    <source>
        <dbReference type="ARBA" id="ARBA00022475"/>
    </source>
</evidence>
<keyword evidence="14 20" id="KW-0443">Lipid metabolism</keyword>
<comment type="similarity">
    <text evidence="20">In the N-terminal section; belongs to the flavodoxin family.</text>
</comment>
<evidence type="ECO:0000256" key="12">
    <source>
        <dbReference type="ARBA" id="ARBA00023002"/>
    </source>
</evidence>
<feature type="binding site" evidence="20">
    <location>
        <begin position="491"/>
        <end position="494"/>
    </location>
    <ligand>
        <name>FAD</name>
        <dbReference type="ChEBI" id="CHEBI:57692"/>
    </ligand>
</feature>
<dbReference type="PANTHER" id="PTHR19384:SF17">
    <property type="entry name" value="NADPH--CYTOCHROME P450 REDUCTASE"/>
    <property type="match status" value="1"/>
</dbReference>
<evidence type="ECO:0000256" key="21">
    <source>
        <dbReference type="PIRNR" id="PIRNR000208"/>
    </source>
</evidence>
<feature type="binding site" evidence="20">
    <location>
        <begin position="474"/>
        <end position="476"/>
    </location>
    <ligand>
        <name>FAD</name>
        <dbReference type="ChEBI" id="CHEBI:57692"/>
    </ligand>
</feature>
<dbReference type="GO" id="GO:0005741">
    <property type="term" value="C:mitochondrial outer membrane"/>
    <property type="evidence" value="ECO:0007669"/>
    <property type="project" value="UniProtKB-SubCell"/>
</dbReference>
<dbReference type="SUPFAM" id="SSF52343">
    <property type="entry name" value="Ferredoxin reductase-like, C-terminal NADP-linked domain"/>
    <property type="match status" value="1"/>
</dbReference>
<dbReference type="Gene3D" id="1.20.990.10">
    <property type="entry name" value="NADPH-cytochrome p450 Reductase, Chain A, domain 3"/>
    <property type="match status" value="1"/>
</dbReference>
<comment type="function">
    <text evidence="20">This enzyme is required for electron transfer from NADP to cytochrome P450 in microsomes. It can also provide electron transfer to heme oxygenase and cytochrome B5. Involved in ergosterol biosynthesis.</text>
</comment>
<dbReference type="EC" id="1.6.2.4" evidence="20 21"/>
<dbReference type="CDD" id="cd06204">
    <property type="entry name" value="CYPOR"/>
    <property type="match status" value="1"/>
</dbReference>
<dbReference type="OrthoDB" id="1856718at2759"/>
<evidence type="ECO:0000256" key="13">
    <source>
        <dbReference type="ARBA" id="ARBA00023011"/>
    </source>
</evidence>
<evidence type="ECO:0000256" key="18">
    <source>
        <dbReference type="ARBA" id="ARBA00023221"/>
    </source>
</evidence>
<feature type="binding site" evidence="20">
    <location>
        <begin position="456"/>
        <end position="459"/>
    </location>
    <ligand>
        <name>FAD</name>
        <dbReference type="ChEBI" id="CHEBI:57692"/>
    </ligand>
</feature>
<feature type="binding site" evidence="20">
    <location>
        <position position="210"/>
    </location>
    <ligand>
        <name>FMN</name>
        <dbReference type="ChEBI" id="CHEBI:58210"/>
    </ligand>
</feature>
<dbReference type="InterPro" id="IPR023208">
    <property type="entry name" value="P450R"/>
</dbReference>
<gene>
    <name evidence="24" type="ORF">T551_00599</name>
</gene>
<evidence type="ECO:0000313" key="25">
    <source>
        <dbReference type="Proteomes" id="UP000053447"/>
    </source>
</evidence>
<comment type="similarity">
    <text evidence="20 21">In the C-terminal section; belongs to the flavoprotein pyridine nucleotide cytochrome reductase family.</text>
</comment>
<evidence type="ECO:0000256" key="3">
    <source>
        <dbReference type="ARBA" id="ARBA00022630"/>
    </source>
</evidence>
<comment type="catalytic activity">
    <reaction evidence="19 20 21">
        <text>2 oxidized [cytochrome P450] + NADPH = 2 reduced [cytochrome P450] + NADP(+) + H(+)</text>
        <dbReference type="Rhea" id="RHEA:24040"/>
        <dbReference type="Rhea" id="RHEA-COMP:14627"/>
        <dbReference type="Rhea" id="RHEA-COMP:14628"/>
        <dbReference type="ChEBI" id="CHEBI:15378"/>
        <dbReference type="ChEBI" id="CHEBI:55376"/>
        <dbReference type="ChEBI" id="CHEBI:57783"/>
        <dbReference type="ChEBI" id="CHEBI:58349"/>
        <dbReference type="ChEBI" id="CHEBI:60344"/>
        <dbReference type="EC" id="1.6.2.4"/>
    </reaction>
</comment>
<evidence type="ECO:0000256" key="6">
    <source>
        <dbReference type="ARBA" id="ARBA00022787"/>
    </source>
</evidence>
<keyword evidence="11 20" id="KW-1133">Transmembrane helix</keyword>
<feature type="binding site" evidence="20">
    <location>
        <position position="301"/>
    </location>
    <ligand>
        <name>NADP(+)</name>
        <dbReference type="ChEBI" id="CHEBI:58349"/>
    </ligand>
</feature>
<keyword evidence="4 20" id="KW-0288">FMN</keyword>
<dbReference type="FunFam" id="3.40.50.360:FF:000024">
    <property type="entry name" value="NADPH--cytochrome P450 reductase"/>
    <property type="match status" value="1"/>
</dbReference>
<keyword evidence="1 20" id="KW-1003">Cell membrane</keyword>
<dbReference type="Gene3D" id="3.40.50.80">
    <property type="entry name" value="Nucleotide-binding domain of ferredoxin-NADP reductase (FNR) module"/>
    <property type="match status" value="1"/>
</dbReference>
<keyword evidence="10 20" id="KW-0752">Steroid biosynthesis</keyword>
<dbReference type="InterPro" id="IPR017938">
    <property type="entry name" value="Riboflavin_synthase-like_b-brl"/>
</dbReference>
<evidence type="ECO:0000256" key="16">
    <source>
        <dbReference type="ARBA" id="ARBA00023136"/>
    </source>
</evidence>
<dbReference type="InterPro" id="IPR023173">
    <property type="entry name" value="NADPH_Cyt_P450_Rdtase_alpha"/>
</dbReference>
<dbReference type="AlphaFoldDB" id="A0A0W4ZVW6"/>
<dbReference type="GO" id="GO:0009055">
    <property type="term" value="F:electron transfer activity"/>
    <property type="evidence" value="ECO:0007669"/>
    <property type="project" value="EnsemblFungi"/>
</dbReference>
<feature type="binding site" evidence="20">
    <location>
        <begin position="79"/>
        <end position="84"/>
    </location>
    <ligand>
        <name>FMN</name>
        <dbReference type="ChEBI" id="CHEBI:58210"/>
    </ligand>
</feature>
<dbReference type="Gene3D" id="2.40.30.10">
    <property type="entry name" value="Translation factors"/>
    <property type="match status" value="2"/>
</dbReference>
<dbReference type="PROSITE" id="PS51384">
    <property type="entry name" value="FAD_FR"/>
    <property type="match status" value="1"/>
</dbReference>
<dbReference type="InterPro" id="IPR017927">
    <property type="entry name" value="FAD-bd_FR_type"/>
</dbReference>
<dbReference type="Gene3D" id="3.40.50.360">
    <property type="match status" value="1"/>
</dbReference>
<dbReference type="InterPro" id="IPR001709">
    <property type="entry name" value="Flavoprot_Pyr_Nucl_cyt_Rdtase"/>
</dbReference>
<dbReference type="FunFam" id="3.40.50.80:FF:000018">
    <property type="entry name" value="NADPH--cytochrome P450 reductase"/>
    <property type="match status" value="1"/>
</dbReference>
<comment type="cofactor">
    <cofactor evidence="20">
        <name>FMN</name>
        <dbReference type="ChEBI" id="CHEBI:58210"/>
    </cofactor>
    <text evidence="20">Binds 1 FMN per monomer.</text>
</comment>
<feature type="binding site" evidence="20">
    <location>
        <begin position="625"/>
        <end position="629"/>
    </location>
    <ligand>
        <name>NADP(+)</name>
        <dbReference type="ChEBI" id="CHEBI:58349"/>
    </ligand>
</feature>
<keyword evidence="5 20" id="KW-0812">Transmembrane</keyword>
<evidence type="ECO:0000256" key="5">
    <source>
        <dbReference type="ARBA" id="ARBA00022692"/>
    </source>
</evidence>
<evidence type="ECO:0000256" key="11">
    <source>
        <dbReference type="ARBA" id="ARBA00022989"/>
    </source>
</evidence>
<dbReference type="GO" id="GO:0050660">
    <property type="term" value="F:flavin adenine dinucleotide binding"/>
    <property type="evidence" value="ECO:0007669"/>
    <property type="project" value="UniProtKB-UniRule"/>
</dbReference>
<dbReference type="Pfam" id="PF00175">
    <property type="entry name" value="NAD_binding_1"/>
    <property type="match status" value="1"/>
</dbReference>
<comment type="caution">
    <text evidence="20">Lacks conserved residue(s) required for the propagation of feature annotation.</text>
</comment>
<keyword evidence="13 20" id="KW-0756">Sterol biosynthesis</keyword>
<dbReference type="InterPro" id="IPR001094">
    <property type="entry name" value="Flavdoxin-like"/>
</dbReference>
<dbReference type="GO" id="GO:0010181">
    <property type="term" value="F:FMN binding"/>
    <property type="evidence" value="ECO:0007669"/>
    <property type="project" value="UniProtKB-UniRule"/>
</dbReference>
<name>A0A0W4ZVW6_PNEJ7</name>
<evidence type="ECO:0000256" key="8">
    <source>
        <dbReference type="ARBA" id="ARBA00022827"/>
    </source>
</evidence>
<dbReference type="InterPro" id="IPR001433">
    <property type="entry name" value="OxRdtase_FAD/NAD-bd"/>
</dbReference>
<dbReference type="GO" id="GO:0050661">
    <property type="term" value="F:NADP binding"/>
    <property type="evidence" value="ECO:0007669"/>
    <property type="project" value="UniProtKB-UniRule"/>
</dbReference>
<dbReference type="InterPro" id="IPR029039">
    <property type="entry name" value="Flavoprotein-like_sf"/>
</dbReference>
<dbReference type="Pfam" id="PF00258">
    <property type="entry name" value="Flavodoxin_1"/>
    <property type="match status" value="1"/>
</dbReference>
<keyword evidence="3 20" id="KW-0285">Flavoprotein</keyword>
<dbReference type="PRINTS" id="PR00369">
    <property type="entry name" value="FLAVODOXIN"/>
</dbReference>
<dbReference type="STRING" id="1408657.A0A0W4ZVW6"/>
<dbReference type="InterPro" id="IPR003097">
    <property type="entry name" value="CysJ-like_FAD-binding"/>
</dbReference>
<evidence type="ECO:0000256" key="10">
    <source>
        <dbReference type="ARBA" id="ARBA00022955"/>
    </source>
</evidence>
<dbReference type="GeneID" id="28939120"/>
<dbReference type="RefSeq" id="XP_018231201.1">
    <property type="nucleotide sequence ID" value="XM_018372865.1"/>
</dbReference>
<dbReference type="eggNOG" id="KOG1158">
    <property type="taxonomic scope" value="Eukaryota"/>
</dbReference>
<dbReference type="SUPFAM" id="SSF63380">
    <property type="entry name" value="Riboflavin synthase domain-like"/>
    <property type="match status" value="1"/>
</dbReference>
<evidence type="ECO:0000313" key="24">
    <source>
        <dbReference type="EMBL" id="KTW32509.1"/>
    </source>
</evidence>
<evidence type="ECO:0000256" key="14">
    <source>
        <dbReference type="ARBA" id="ARBA00023098"/>
    </source>
</evidence>
<dbReference type="EMBL" id="LFWA01000002">
    <property type="protein sequence ID" value="KTW32509.1"/>
    <property type="molecule type" value="Genomic_DNA"/>
</dbReference>
<keyword evidence="8 20" id="KW-0274">FAD</keyword>
<proteinExistence type="inferred from homology"/>
<dbReference type="GO" id="GO:0003958">
    <property type="term" value="F:NADPH-hemoprotein reductase activity"/>
    <property type="evidence" value="ECO:0007669"/>
    <property type="project" value="UniProtKB-UniRule"/>
</dbReference>
<comment type="similarity">
    <text evidence="20">Belongs to the NADPH--cytochrome P450 reductase family.</text>
</comment>
<feature type="binding site" evidence="20">
    <location>
        <begin position="130"/>
        <end position="133"/>
    </location>
    <ligand>
        <name>FMN</name>
        <dbReference type="ChEBI" id="CHEBI:58210"/>
    </ligand>
</feature>
<dbReference type="PROSITE" id="PS50902">
    <property type="entry name" value="FLAVODOXIN_LIKE"/>
    <property type="match status" value="1"/>
</dbReference>
<keyword evidence="2 20" id="KW-0444">Lipid biosynthesis</keyword>
<evidence type="ECO:0000256" key="9">
    <source>
        <dbReference type="ARBA" id="ARBA00022857"/>
    </source>
</evidence>
<keyword evidence="17 20" id="KW-1207">Sterol metabolism</keyword>
<protein>
    <recommendedName>
        <fullName evidence="20 21">NADPH--cytochrome P450 reductase</fullName>
        <shortName evidence="20">CPR</shortName>
        <shortName evidence="20">P450R</shortName>
        <ecNumber evidence="20 21">1.6.2.4</ecNumber>
    </recommendedName>
</protein>
<evidence type="ECO:0000259" key="22">
    <source>
        <dbReference type="PROSITE" id="PS50902"/>
    </source>
</evidence>
<dbReference type="FunFam" id="1.20.990.10:FF:000009">
    <property type="entry name" value="NADPH--cytochrome P450 reductase"/>
    <property type="match status" value="1"/>
</dbReference>
<dbReference type="GO" id="GO:0003959">
    <property type="term" value="F:NADPH dehydrogenase activity"/>
    <property type="evidence" value="ECO:0007669"/>
    <property type="project" value="EnsemblFungi"/>
</dbReference>
<evidence type="ECO:0000256" key="17">
    <source>
        <dbReference type="ARBA" id="ARBA00023166"/>
    </source>
</evidence>
<dbReference type="PANTHER" id="PTHR19384">
    <property type="entry name" value="NITRIC OXIDE SYNTHASE-RELATED"/>
    <property type="match status" value="1"/>
</dbReference>
<dbReference type="GO" id="GO:0005829">
    <property type="term" value="C:cytosol"/>
    <property type="evidence" value="ECO:0007669"/>
    <property type="project" value="TreeGrafter"/>
</dbReference>
<feature type="domain" description="FAD-binding FR-type" evidence="23">
    <location>
        <begin position="282"/>
        <end position="532"/>
    </location>
</feature>
<feature type="binding site" evidence="20">
    <location>
        <position position="557"/>
    </location>
    <ligand>
        <name>NADP(+)</name>
        <dbReference type="ChEBI" id="CHEBI:58349"/>
    </ligand>
</feature>
<dbReference type="GO" id="GO:0005886">
    <property type="term" value="C:plasma membrane"/>
    <property type="evidence" value="ECO:0007669"/>
    <property type="project" value="UniProtKB-SubCell"/>
</dbReference>
<keyword evidence="6 20" id="KW-1000">Mitochondrion outer membrane</keyword>
<keyword evidence="9 20" id="KW-0521">NADP</keyword>
<keyword evidence="25" id="KW-1185">Reference proteome</keyword>
<evidence type="ECO:0000256" key="2">
    <source>
        <dbReference type="ARBA" id="ARBA00022516"/>
    </source>
</evidence>
<evidence type="ECO:0000256" key="15">
    <source>
        <dbReference type="ARBA" id="ARBA00023128"/>
    </source>
</evidence>